<sequence>MTLYFHSKNKKSFVLFSQTLYRIPHLNLFLHDMENCTIQRNTVLGWGHKPTADKARRYAAEHNLPYIAVEDGFLRSLDLGCRGAQPLSLVVDHTGIYYDASGPSDLEDFLNSSGWETPELMDSARLAMREIIRHSLSKYNHAPESSESVWGDGLAPRVLVLDQTVGDASVTLGMADEECFHAMLEKALTVHPHSHVCVKTHPDVIAGKKKGYLTEYATKHGVKILAVEHAPLSLLSRADVVYTVTSQMGFEALMLDKEVHCFGMPFYAGWGLTNDMKTCSRRKRQRSLEEVFTAAYLLYARYVNPIRSERCDIHDTISLLTEQRRQNESNRCFHACVGFRWWKRPYARAYLQSTGGQTVFYRNAKQAIYDAWTKGGELVTWSSNVDTELQKACDERGIRLARMEDGFIRSVGLGSNFNWPYSLVVDRKGIYYDPSLPSELEDILNAIHEHPEHAALLKRAATLCAIILEKGLTKYNTGFRVEFLPKLPKEKTIILVPGQVEDDASVRCGGFGMTNLDLLRAAREARPDAFIIYKPHPDVESGNRQGALPDTTTLHYADSILHDFPMGSLLPLVNEVHTLTSQTGFEALLRGVKVCTYGGPFYAGWGLTEDNRTFPRRKARLNLNELVAGALLLYPSYYDWQTRNFCRAEDVCCRLLQPDGQMRGRVWTRFVTATRGFLQRIGR</sequence>
<accession>A0A0H3AB99</accession>
<dbReference type="Pfam" id="PF05159">
    <property type="entry name" value="Capsule_synth"/>
    <property type="match status" value="3"/>
</dbReference>
<dbReference type="RefSeq" id="WP_011792958.1">
    <property type="nucleotide sequence ID" value="NC_008751.1"/>
</dbReference>
<evidence type="ECO:0000313" key="1">
    <source>
        <dbReference type="EMBL" id="ABM29610.1"/>
    </source>
</evidence>
<dbReference type="GO" id="GO:0015774">
    <property type="term" value="P:polysaccharide transport"/>
    <property type="evidence" value="ECO:0007669"/>
    <property type="project" value="InterPro"/>
</dbReference>
<protein>
    <submittedName>
        <fullName evidence="1">Capsule polysaccharide biosynthesis</fullName>
    </submittedName>
</protein>
<dbReference type="CDD" id="cd16439">
    <property type="entry name" value="beta_Kdo_transferase_KpsC_2"/>
    <property type="match status" value="1"/>
</dbReference>
<dbReference type="EMBL" id="CP000527">
    <property type="protein sequence ID" value="ABM29610.1"/>
    <property type="molecule type" value="Genomic_DNA"/>
</dbReference>
<dbReference type="GO" id="GO:0000271">
    <property type="term" value="P:polysaccharide biosynthetic process"/>
    <property type="evidence" value="ECO:0007669"/>
    <property type="project" value="InterPro"/>
</dbReference>
<dbReference type="HOGENOM" id="CLU_025998_0_0_7"/>
<dbReference type="KEGG" id="dvl:Dvul_2595"/>
<gene>
    <name evidence="1" type="ordered locus">Dvul_2595</name>
</gene>
<dbReference type="Proteomes" id="UP000009173">
    <property type="component" value="Chromosome"/>
</dbReference>
<organism evidence="1 2">
    <name type="scientific">Nitratidesulfovibrio vulgaris (strain DP4)</name>
    <name type="common">Desulfovibrio vulgaris</name>
    <dbReference type="NCBI Taxonomy" id="391774"/>
    <lineage>
        <taxon>Bacteria</taxon>
        <taxon>Pseudomonadati</taxon>
        <taxon>Thermodesulfobacteriota</taxon>
        <taxon>Desulfovibrionia</taxon>
        <taxon>Desulfovibrionales</taxon>
        <taxon>Desulfovibrionaceae</taxon>
        <taxon>Nitratidesulfovibrio</taxon>
    </lineage>
</organism>
<dbReference type="CDD" id="cd16440">
    <property type="entry name" value="beta_Kdo_transferase_KpsC_1"/>
    <property type="match status" value="1"/>
</dbReference>
<reference evidence="2" key="1">
    <citation type="journal article" date="2009" name="Environ. Microbiol.">
        <title>Contribution of mobile genetic elements to Desulfovibrio vulgaris genome plasticity.</title>
        <authorList>
            <person name="Walker C.B."/>
            <person name="Stolyar S."/>
            <person name="Chivian D."/>
            <person name="Pinel N."/>
            <person name="Gabster J.A."/>
            <person name="Dehal P.S."/>
            <person name="He Z."/>
            <person name="Yang Z.K."/>
            <person name="Yen H.C."/>
            <person name="Zhou J."/>
            <person name="Wall J.D."/>
            <person name="Hazen T.C."/>
            <person name="Arkin A.P."/>
            <person name="Stahl D.A."/>
        </authorList>
    </citation>
    <scope>NUCLEOTIDE SEQUENCE [LARGE SCALE GENOMIC DNA]</scope>
    <source>
        <strain evidence="2">DP4</strain>
    </source>
</reference>
<proteinExistence type="predicted"/>
<evidence type="ECO:0000313" key="2">
    <source>
        <dbReference type="Proteomes" id="UP000009173"/>
    </source>
</evidence>
<dbReference type="AlphaFoldDB" id="A0A0H3AB99"/>
<name>A0A0H3AB99_NITV4</name>
<dbReference type="InterPro" id="IPR007833">
    <property type="entry name" value="Capsule_polysaccharide_synth"/>
</dbReference>